<dbReference type="PANTHER" id="PTHR47046">
    <property type="entry name" value="SUCCINATE DEHYDROGENASE ASSEMBLY FACTOR 1, MITOCHONDRIAL"/>
    <property type="match status" value="1"/>
</dbReference>
<keyword evidence="3" id="KW-0143">Chaperone</keyword>
<dbReference type="AlphaFoldDB" id="A0A7R9GD50"/>
<dbReference type="EMBL" id="CAJPEX010000616">
    <property type="protein sequence ID" value="CAG0916548.1"/>
    <property type="molecule type" value="Genomic_DNA"/>
</dbReference>
<dbReference type="OrthoDB" id="273010at2759"/>
<dbReference type="GO" id="GO:0005759">
    <property type="term" value="C:mitochondrial matrix"/>
    <property type="evidence" value="ECO:0007669"/>
    <property type="project" value="UniProtKB-SubCell"/>
</dbReference>
<accession>A0A7R9GD50</accession>
<reference evidence="6" key="1">
    <citation type="submission" date="2020-11" db="EMBL/GenBank/DDBJ databases">
        <authorList>
            <person name="Tran Van P."/>
        </authorList>
    </citation>
    <scope>NUCLEOTIDE SEQUENCE</scope>
</reference>
<gene>
    <name evidence="6" type="ORF">NMOB1V02_LOCUS4161</name>
</gene>
<dbReference type="PANTHER" id="PTHR47046:SF1">
    <property type="entry name" value="SUCCINATE DEHYDROGENASE ASSEMBLY FACTOR 1, MITOCHONDRIAL"/>
    <property type="match status" value="1"/>
</dbReference>
<name>A0A7R9GD50_9CRUS</name>
<evidence type="ECO:0000256" key="4">
    <source>
        <dbReference type="ARBA" id="ARBA00025715"/>
    </source>
</evidence>
<evidence type="ECO:0000259" key="5">
    <source>
        <dbReference type="Pfam" id="PF05347"/>
    </source>
</evidence>
<dbReference type="Pfam" id="PF05347">
    <property type="entry name" value="Complex1_LYR"/>
    <property type="match status" value="1"/>
</dbReference>
<dbReference type="InterPro" id="IPR008011">
    <property type="entry name" value="Complex1_LYR_dom"/>
</dbReference>
<comment type="similarity">
    <text evidence="4">Belongs to the complex I LYR family. SDHAF1 subfamily.</text>
</comment>
<comment type="subcellular location">
    <subcellularLocation>
        <location evidence="1">Mitochondrion matrix</location>
    </subcellularLocation>
</comment>
<dbReference type="EMBL" id="OA882653">
    <property type="protein sequence ID" value="CAD7276396.1"/>
    <property type="molecule type" value="Genomic_DNA"/>
</dbReference>
<proteinExistence type="inferred from homology"/>
<dbReference type="InterPro" id="IPR045295">
    <property type="entry name" value="Complex1_LYR_SDHAF1_LYRM8"/>
</dbReference>
<organism evidence="6">
    <name type="scientific">Notodromas monacha</name>
    <dbReference type="NCBI Taxonomy" id="399045"/>
    <lineage>
        <taxon>Eukaryota</taxon>
        <taxon>Metazoa</taxon>
        <taxon>Ecdysozoa</taxon>
        <taxon>Arthropoda</taxon>
        <taxon>Crustacea</taxon>
        <taxon>Oligostraca</taxon>
        <taxon>Ostracoda</taxon>
        <taxon>Podocopa</taxon>
        <taxon>Podocopida</taxon>
        <taxon>Cypridocopina</taxon>
        <taxon>Cypridoidea</taxon>
        <taxon>Cyprididae</taxon>
        <taxon>Notodromas</taxon>
    </lineage>
</organism>
<feature type="domain" description="Complex 1 LYR protein" evidence="5">
    <location>
        <begin position="13"/>
        <end position="67"/>
    </location>
</feature>
<dbReference type="GO" id="GO:0034553">
    <property type="term" value="P:mitochondrial respiratory chain complex II assembly"/>
    <property type="evidence" value="ECO:0007669"/>
    <property type="project" value="InterPro"/>
</dbReference>
<protein>
    <recommendedName>
        <fullName evidence="5">Complex 1 LYR protein domain-containing protein</fullName>
    </recommendedName>
</protein>
<sequence length="89" mass="10432">MTRDARMRSGLQRQVLSVYKRSLRAAKNKPGFYENVRSEFRRNAAAVAKQDVMHIEHLLRKAEKKIKLMTDEFVQSVRTVRATDRPESK</sequence>
<dbReference type="Proteomes" id="UP000678499">
    <property type="component" value="Unassembled WGS sequence"/>
</dbReference>
<dbReference type="InterPro" id="IPR052687">
    <property type="entry name" value="SDHAF1"/>
</dbReference>
<evidence type="ECO:0000256" key="3">
    <source>
        <dbReference type="ARBA" id="ARBA00023186"/>
    </source>
</evidence>
<evidence type="ECO:0000313" key="7">
    <source>
        <dbReference type="Proteomes" id="UP000678499"/>
    </source>
</evidence>
<keyword evidence="7" id="KW-1185">Reference proteome</keyword>
<evidence type="ECO:0000256" key="2">
    <source>
        <dbReference type="ARBA" id="ARBA00023128"/>
    </source>
</evidence>
<evidence type="ECO:0000313" key="6">
    <source>
        <dbReference type="EMBL" id="CAD7276396.1"/>
    </source>
</evidence>
<evidence type="ECO:0000256" key="1">
    <source>
        <dbReference type="ARBA" id="ARBA00004305"/>
    </source>
</evidence>
<keyword evidence="2" id="KW-0496">Mitochondrion</keyword>
<dbReference type="CDD" id="cd20268">
    <property type="entry name" value="Complex1_LYR_SDHAF1_LYRM8"/>
    <property type="match status" value="1"/>
</dbReference>